<dbReference type="AlphaFoldDB" id="A0A385JN47"/>
<dbReference type="Gene3D" id="3.40.50.2000">
    <property type="entry name" value="Glycogen Phosphorylase B"/>
    <property type="match status" value="1"/>
</dbReference>
<keyword evidence="1" id="KW-0808">Transferase</keyword>
<organism evidence="3">
    <name type="scientific">Proteus vulgaris</name>
    <dbReference type="NCBI Taxonomy" id="585"/>
    <lineage>
        <taxon>Bacteria</taxon>
        <taxon>Pseudomonadati</taxon>
        <taxon>Pseudomonadota</taxon>
        <taxon>Gammaproteobacteria</taxon>
        <taxon>Enterobacterales</taxon>
        <taxon>Morganellaceae</taxon>
        <taxon>Proteus</taxon>
    </lineage>
</organism>
<reference evidence="3" key="1">
    <citation type="journal article" date="2017" name="PLoS ONE">
        <title>Genetic diversity of the O antigens of Proteus species and the development of a suspension array for molecular serotyping.</title>
        <authorList>
            <person name="Yu X."/>
            <person name="Torzewska A."/>
            <person name="Zhang X."/>
            <person name="Yin Z."/>
            <person name="Drzewiecka D."/>
            <person name="Cao H."/>
            <person name="Liu B."/>
            <person name="Knirel Y.A."/>
            <person name="Rozalski A."/>
            <person name="Wang L."/>
        </authorList>
    </citation>
    <scope>NUCLEOTIDE SEQUENCE</scope>
    <source>
        <strain evidence="3">CCUG 4677</strain>
    </source>
</reference>
<dbReference type="PANTHER" id="PTHR46401">
    <property type="entry name" value="GLYCOSYLTRANSFERASE WBBK-RELATED"/>
    <property type="match status" value="1"/>
</dbReference>
<dbReference type="Pfam" id="PF00534">
    <property type="entry name" value="Glycos_transf_1"/>
    <property type="match status" value="1"/>
</dbReference>
<evidence type="ECO:0000256" key="1">
    <source>
        <dbReference type="ARBA" id="ARBA00022679"/>
    </source>
</evidence>
<accession>A0A385JN47</accession>
<protein>
    <submittedName>
        <fullName evidence="3">Gt3</fullName>
    </submittedName>
</protein>
<dbReference type="PANTHER" id="PTHR46401:SF2">
    <property type="entry name" value="GLYCOSYLTRANSFERASE WBBK-RELATED"/>
    <property type="match status" value="1"/>
</dbReference>
<dbReference type="EMBL" id="KY710714">
    <property type="protein sequence ID" value="AXY99757.1"/>
    <property type="molecule type" value="Genomic_DNA"/>
</dbReference>
<evidence type="ECO:0000313" key="3">
    <source>
        <dbReference type="EMBL" id="AXY99757.1"/>
    </source>
</evidence>
<sequence length="359" mass="42441">MNNILVIATAARAGGALSILKKTISDAKKTTEKYTFLVDPSIKNTLDKSDNIEYIGINTKNWIKRIYFDIFGYSKIIKNSTYNICLNLQNVPVRIKNIKQYVYYHQSLPLIRYNFFKKDKKLWLYQKFYLFFVKINISYAYKFIVQTQWIYKNLYTKINFPSEKVEIIEPVININKDLINTKLYDPNKNILFYPAAPYFYKNHIVIIHALLKIPESYLRENNYLLILTITENEYVEIYKENIPSSLKEFIKFLGKINNQEVHHYLNISKALLFPSYIETFGLPLIEAMNHGCFIIASDLEYSYDTLKKYNNKSLCSNDNIEMWANEIKSLIEKNKIQYIDNSINLNKDIINFIINDNKD</sequence>
<evidence type="ECO:0000259" key="2">
    <source>
        <dbReference type="Pfam" id="PF00534"/>
    </source>
</evidence>
<dbReference type="GO" id="GO:0016757">
    <property type="term" value="F:glycosyltransferase activity"/>
    <property type="evidence" value="ECO:0007669"/>
    <property type="project" value="InterPro"/>
</dbReference>
<dbReference type="InterPro" id="IPR001296">
    <property type="entry name" value="Glyco_trans_1"/>
</dbReference>
<name>A0A385JN47_PROVU</name>
<dbReference type="GO" id="GO:0009103">
    <property type="term" value="P:lipopolysaccharide biosynthetic process"/>
    <property type="evidence" value="ECO:0007669"/>
    <property type="project" value="TreeGrafter"/>
</dbReference>
<feature type="domain" description="Glycosyl transferase family 1" evidence="2">
    <location>
        <begin position="185"/>
        <end position="335"/>
    </location>
</feature>
<dbReference type="SUPFAM" id="SSF53756">
    <property type="entry name" value="UDP-Glycosyltransferase/glycogen phosphorylase"/>
    <property type="match status" value="1"/>
</dbReference>
<proteinExistence type="predicted"/>